<organism evidence="1 2">
    <name type="scientific">Frankliniella fusca</name>
    <dbReference type="NCBI Taxonomy" id="407009"/>
    <lineage>
        <taxon>Eukaryota</taxon>
        <taxon>Metazoa</taxon>
        <taxon>Ecdysozoa</taxon>
        <taxon>Arthropoda</taxon>
        <taxon>Hexapoda</taxon>
        <taxon>Insecta</taxon>
        <taxon>Pterygota</taxon>
        <taxon>Neoptera</taxon>
        <taxon>Paraneoptera</taxon>
        <taxon>Thysanoptera</taxon>
        <taxon>Terebrantia</taxon>
        <taxon>Thripoidea</taxon>
        <taxon>Thripidae</taxon>
        <taxon>Frankliniella</taxon>
    </lineage>
</organism>
<dbReference type="AlphaFoldDB" id="A0AAE1LF39"/>
<keyword evidence="2" id="KW-1185">Reference proteome</keyword>
<accession>A0AAE1LF39</accession>
<proteinExistence type="predicted"/>
<evidence type="ECO:0000313" key="2">
    <source>
        <dbReference type="Proteomes" id="UP001219518"/>
    </source>
</evidence>
<name>A0AAE1LF39_9NEOP</name>
<sequence>MSLKLMKNEAEKRATSGVWDQRNSWCSCVVYQPRKMGTNEMMAGDSHVLSSITPTTRLVMLRGYLRGITMA</sequence>
<dbReference type="EMBL" id="JAHWGI010000466">
    <property type="protein sequence ID" value="KAK3915832.1"/>
    <property type="molecule type" value="Genomic_DNA"/>
</dbReference>
<protein>
    <submittedName>
        <fullName evidence="1">ATP-dependent RNA helicase TDRD9</fullName>
    </submittedName>
</protein>
<keyword evidence="1" id="KW-0347">Helicase</keyword>
<comment type="caution">
    <text evidence="1">The sequence shown here is derived from an EMBL/GenBank/DDBJ whole genome shotgun (WGS) entry which is preliminary data.</text>
</comment>
<reference evidence="1" key="2">
    <citation type="journal article" date="2023" name="BMC Genomics">
        <title>Pest status, molecular evolution, and epigenetic factors derived from the genome assembly of Frankliniella fusca, a thysanopteran phytovirus vector.</title>
        <authorList>
            <person name="Catto M.A."/>
            <person name="Labadie P.E."/>
            <person name="Jacobson A.L."/>
            <person name="Kennedy G.G."/>
            <person name="Srinivasan R."/>
            <person name="Hunt B.G."/>
        </authorList>
    </citation>
    <scope>NUCLEOTIDE SEQUENCE</scope>
    <source>
        <strain evidence="1">PL_HMW_Pooled</strain>
    </source>
</reference>
<keyword evidence="1" id="KW-0067">ATP-binding</keyword>
<keyword evidence="1" id="KW-0378">Hydrolase</keyword>
<evidence type="ECO:0000313" key="1">
    <source>
        <dbReference type="EMBL" id="KAK3915832.1"/>
    </source>
</evidence>
<reference evidence="1" key="1">
    <citation type="submission" date="2021-07" db="EMBL/GenBank/DDBJ databases">
        <authorList>
            <person name="Catto M.A."/>
            <person name="Jacobson A."/>
            <person name="Kennedy G."/>
            <person name="Labadie P."/>
            <person name="Hunt B.G."/>
            <person name="Srinivasan R."/>
        </authorList>
    </citation>
    <scope>NUCLEOTIDE SEQUENCE</scope>
    <source>
        <strain evidence="1">PL_HMW_Pooled</strain>
        <tissue evidence="1">Head</tissue>
    </source>
</reference>
<gene>
    <name evidence="1" type="ORF">KUF71_005975</name>
</gene>
<dbReference type="Proteomes" id="UP001219518">
    <property type="component" value="Unassembled WGS sequence"/>
</dbReference>
<dbReference type="GO" id="GO:0004386">
    <property type="term" value="F:helicase activity"/>
    <property type="evidence" value="ECO:0007669"/>
    <property type="project" value="UniProtKB-KW"/>
</dbReference>
<keyword evidence="1" id="KW-0547">Nucleotide-binding</keyword>